<dbReference type="AlphaFoldDB" id="A0A255XV71"/>
<dbReference type="Pfam" id="PF13687">
    <property type="entry name" value="DUF4153"/>
    <property type="match status" value="1"/>
</dbReference>
<feature type="transmembrane region" description="Helical" evidence="1">
    <location>
        <begin position="186"/>
        <end position="206"/>
    </location>
</feature>
<dbReference type="Proteomes" id="UP000216361">
    <property type="component" value="Unassembled WGS sequence"/>
</dbReference>
<keyword evidence="1" id="KW-0472">Membrane</keyword>
<dbReference type="InterPro" id="IPR025291">
    <property type="entry name" value="DUF4153"/>
</dbReference>
<evidence type="ECO:0000313" key="2">
    <source>
        <dbReference type="EMBL" id="OYQ20130.1"/>
    </source>
</evidence>
<feature type="transmembrane region" description="Helical" evidence="1">
    <location>
        <begin position="102"/>
        <end position="124"/>
    </location>
</feature>
<protein>
    <submittedName>
        <fullName evidence="2">Uncharacterized protein</fullName>
    </submittedName>
</protein>
<proteinExistence type="predicted"/>
<reference evidence="2 3" key="1">
    <citation type="submission" date="2017-07" db="EMBL/GenBank/DDBJ databases">
        <title>Elstera cyanobacteriorum sp. nov., a novel bacterium isolated from cyanobacterial aggregates in a eutrophic lake.</title>
        <authorList>
            <person name="Cai H."/>
        </authorList>
    </citation>
    <scope>NUCLEOTIDE SEQUENCE [LARGE SCALE GENOMIC DNA]</scope>
    <source>
        <strain evidence="2 3">TH019</strain>
    </source>
</reference>
<feature type="transmembrane region" description="Helical" evidence="1">
    <location>
        <begin position="267"/>
        <end position="290"/>
    </location>
</feature>
<feature type="transmembrane region" description="Helical" evidence="1">
    <location>
        <begin position="145"/>
        <end position="166"/>
    </location>
</feature>
<evidence type="ECO:0000313" key="3">
    <source>
        <dbReference type="Proteomes" id="UP000216361"/>
    </source>
</evidence>
<keyword evidence="1" id="KW-1133">Transmembrane helix</keyword>
<sequence length="473" mass="50301">MAAVIRDAFPFRIAAALTGGLLLHTLLPPQGFGLGLAAGLLTIALLATPFWCCRPVTSAILWAAVPFLLGLVALIEMANLTSLLLTLVGLSFLLFRVGVPNAAFLSLSLLMPIALTPVGPLLAVRDSIRWGWACGRRWKAASLGGSLRPFALPLALGAGFLMIFAAANPMIEAGLRALPSIASPDFALSFDALAVVLLAGLIWPWLTGQKRVRPPIDLILPALPPSARSILGGLVVLNLVFALQNGLDLAVLGAGIRLPAGMTYSAYAHRGAYALMLAAFIAIAVLLAFARTLPGPLARYLMLLWAGQCLLMVVFALLRLDAYVSAYSLTLLRLAGAGLIGFIGLCFLIVGRMIAGRKPMGWLAPRLTVAALIAVYGWGLIDAEGLIADFNLAHSREMGGDGPFLDTAYLKSLGPSALPALATLRLQTPDPALQSSLRHSEHLLIAELEAAQSDWRRWSLRGWRLQRRLATTP</sequence>
<feature type="transmembrane region" description="Helical" evidence="1">
    <location>
        <begin position="33"/>
        <end position="53"/>
    </location>
</feature>
<feature type="transmembrane region" description="Helical" evidence="1">
    <location>
        <begin position="9"/>
        <end position="27"/>
    </location>
</feature>
<organism evidence="2 3">
    <name type="scientific">Elstera cyanobacteriorum</name>
    <dbReference type="NCBI Taxonomy" id="2022747"/>
    <lineage>
        <taxon>Bacteria</taxon>
        <taxon>Pseudomonadati</taxon>
        <taxon>Pseudomonadota</taxon>
        <taxon>Alphaproteobacteria</taxon>
        <taxon>Rhodospirillales</taxon>
        <taxon>Rhodospirillaceae</taxon>
        <taxon>Elstera</taxon>
    </lineage>
</organism>
<keyword evidence="1" id="KW-0812">Transmembrane</keyword>
<feature type="transmembrane region" description="Helical" evidence="1">
    <location>
        <begin position="363"/>
        <end position="381"/>
    </location>
</feature>
<comment type="caution">
    <text evidence="2">The sequence shown here is derived from an EMBL/GenBank/DDBJ whole genome shotgun (WGS) entry which is preliminary data.</text>
</comment>
<evidence type="ECO:0000256" key="1">
    <source>
        <dbReference type="SAM" id="Phobius"/>
    </source>
</evidence>
<dbReference type="EMBL" id="NOXS01000029">
    <property type="protein sequence ID" value="OYQ20130.1"/>
    <property type="molecule type" value="Genomic_DNA"/>
</dbReference>
<feature type="transmembrane region" description="Helical" evidence="1">
    <location>
        <begin position="227"/>
        <end position="247"/>
    </location>
</feature>
<gene>
    <name evidence="2" type="ORF">CHR90_05320</name>
</gene>
<feature type="transmembrane region" description="Helical" evidence="1">
    <location>
        <begin position="330"/>
        <end position="351"/>
    </location>
</feature>
<accession>A0A255XV71</accession>
<name>A0A255XV71_9PROT</name>
<feature type="transmembrane region" description="Helical" evidence="1">
    <location>
        <begin position="60"/>
        <end position="90"/>
    </location>
</feature>
<keyword evidence="3" id="KW-1185">Reference proteome</keyword>
<feature type="transmembrane region" description="Helical" evidence="1">
    <location>
        <begin position="297"/>
        <end position="318"/>
    </location>
</feature>